<gene>
    <name evidence="4" type="ORF">SAMN02745132_03057</name>
</gene>
<evidence type="ECO:0000313" key="4">
    <source>
        <dbReference type="EMBL" id="SKA58979.1"/>
    </source>
</evidence>
<reference evidence="5" key="1">
    <citation type="submission" date="2017-02" db="EMBL/GenBank/DDBJ databases">
        <authorList>
            <person name="Varghese N."/>
            <person name="Submissions S."/>
        </authorList>
    </citation>
    <scope>NUCLEOTIDE SEQUENCE [LARGE SCALE GENOMIC DNA]</scope>
    <source>
        <strain evidence="5">DSM 22720</strain>
    </source>
</reference>
<dbReference type="EMBL" id="FUXU01000043">
    <property type="protein sequence ID" value="SKA58979.1"/>
    <property type="molecule type" value="Genomic_DNA"/>
</dbReference>
<proteinExistence type="predicted"/>
<dbReference type="GO" id="GO:0016787">
    <property type="term" value="F:hydrolase activity"/>
    <property type="evidence" value="ECO:0007669"/>
    <property type="project" value="UniProtKB-KW"/>
</dbReference>
<dbReference type="PANTHER" id="PTHR43046">
    <property type="entry name" value="GDP-MANNOSE MANNOSYL HYDROLASE"/>
    <property type="match status" value="1"/>
</dbReference>
<dbReference type="PANTHER" id="PTHR43046:SF14">
    <property type="entry name" value="MUTT_NUDIX FAMILY PROTEIN"/>
    <property type="match status" value="1"/>
</dbReference>
<organism evidence="4 5">
    <name type="scientific">Enterovibrio nigricans DSM 22720</name>
    <dbReference type="NCBI Taxonomy" id="1121868"/>
    <lineage>
        <taxon>Bacteria</taxon>
        <taxon>Pseudomonadati</taxon>
        <taxon>Pseudomonadota</taxon>
        <taxon>Gammaproteobacteria</taxon>
        <taxon>Vibrionales</taxon>
        <taxon>Vibrionaceae</taxon>
        <taxon>Enterovibrio</taxon>
    </lineage>
</organism>
<evidence type="ECO:0000256" key="1">
    <source>
        <dbReference type="ARBA" id="ARBA00001946"/>
    </source>
</evidence>
<comment type="cofactor">
    <cofactor evidence="1">
        <name>Mg(2+)</name>
        <dbReference type="ChEBI" id="CHEBI:18420"/>
    </cofactor>
</comment>
<dbReference type="SUPFAM" id="SSF55811">
    <property type="entry name" value="Nudix"/>
    <property type="match status" value="1"/>
</dbReference>
<dbReference type="InterPro" id="IPR015797">
    <property type="entry name" value="NUDIX_hydrolase-like_dom_sf"/>
</dbReference>
<dbReference type="PROSITE" id="PS51462">
    <property type="entry name" value="NUDIX"/>
    <property type="match status" value="1"/>
</dbReference>
<evidence type="ECO:0000256" key="2">
    <source>
        <dbReference type="ARBA" id="ARBA00022801"/>
    </source>
</evidence>
<sequence>MTMHPLRVSVRAVCYQDDSILLAEHRDDRGLWYILPGGGIKHNETMSEAFDRELLEETGGKATMGDVLFVREVIADLLDTTYLPEHLHQIELFVEAKDFECISSPQSPDHNQIGIVWMPLARLSELLFFPKTMVPSLENKTFDRIYQGHIL</sequence>
<evidence type="ECO:0000313" key="5">
    <source>
        <dbReference type="Proteomes" id="UP000190162"/>
    </source>
</evidence>
<dbReference type="Gene3D" id="3.90.79.10">
    <property type="entry name" value="Nucleoside Triphosphate Pyrophosphohydrolase"/>
    <property type="match status" value="1"/>
</dbReference>
<dbReference type="InterPro" id="IPR020084">
    <property type="entry name" value="NUDIX_hydrolase_CS"/>
</dbReference>
<protein>
    <submittedName>
        <fullName evidence="4">ADP-ribose pyrophosphatase YjhB, NUDIX family</fullName>
    </submittedName>
</protein>
<accession>A0A1T4V208</accession>
<feature type="domain" description="Nudix hydrolase" evidence="3">
    <location>
        <begin position="5"/>
        <end position="141"/>
    </location>
</feature>
<evidence type="ECO:0000259" key="3">
    <source>
        <dbReference type="PROSITE" id="PS51462"/>
    </source>
</evidence>
<dbReference type="PROSITE" id="PS00893">
    <property type="entry name" value="NUDIX_BOX"/>
    <property type="match status" value="1"/>
</dbReference>
<name>A0A1T4V208_9GAMM</name>
<keyword evidence="2" id="KW-0378">Hydrolase</keyword>
<dbReference type="AlphaFoldDB" id="A0A1T4V208"/>
<keyword evidence="5" id="KW-1185">Reference proteome</keyword>
<dbReference type="Proteomes" id="UP000190162">
    <property type="component" value="Unassembled WGS sequence"/>
</dbReference>
<dbReference type="InterPro" id="IPR000086">
    <property type="entry name" value="NUDIX_hydrolase_dom"/>
</dbReference>
<dbReference type="Pfam" id="PF00293">
    <property type="entry name" value="NUDIX"/>
    <property type="match status" value="1"/>
</dbReference>